<proteinExistence type="predicted"/>
<evidence type="ECO:0000259" key="1">
    <source>
        <dbReference type="Pfam" id="PF14832"/>
    </source>
</evidence>
<feature type="domain" description="Tautomerase cis-CaaD-like" evidence="1">
    <location>
        <begin position="1"/>
        <end position="92"/>
    </location>
</feature>
<accession>A0A545VKI4</accession>
<dbReference type="InterPro" id="IPR028116">
    <property type="entry name" value="Cis-CaaD-like"/>
</dbReference>
<evidence type="ECO:0000313" key="2">
    <source>
        <dbReference type="EMBL" id="TQV90704.1"/>
    </source>
</evidence>
<sequence>MSLWKIYHHEGLCKDKIDEEAVARGATEFYQRVAGLADFYVHMSFLACAGRRRALLTDGHLFLVPLVRRRRGPTFVIAEVAHFARPLAAGRHRETAYCVSGAASTTFVAAVDGGSGRQPRVRRAPRWAPAAVW</sequence>
<dbReference type="AlphaFoldDB" id="A0A545VKI4"/>
<reference evidence="2 3" key="1">
    <citation type="journal article" date="2019" name="Appl. Microbiol. Biotechnol.">
        <title>Genome sequence of Isaria javanica and comparative genome analysis insights into family S53 peptidase evolution in fungal entomopathogens.</title>
        <authorList>
            <person name="Lin R."/>
            <person name="Zhang X."/>
            <person name="Xin B."/>
            <person name="Zou M."/>
            <person name="Gao Y."/>
            <person name="Qin F."/>
            <person name="Hu Q."/>
            <person name="Xie B."/>
            <person name="Cheng X."/>
        </authorList>
    </citation>
    <scope>NUCLEOTIDE SEQUENCE [LARGE SCALE GENOMIC DNA]</scope>
    <source>
        <strain evidence="2 3">IJ1G</strain>
    </source>
</reference>
<protein>
    <submittedName>
        <fullName evidence="2">Oxalocrotonate tautomerase enzyme domain-containing protein</fullName>
    </submittedName>
</protein>
<dbReference type="Proteomes" id="UP000315783">
    <property type="component" value="Unassembled WGS sequence"/>
</dbReference>
<gene>
    <name evidence="2" type="ORF">IF1G_10656</name>
</gene>
<organism evidence="2 3">
    <name type="scientific">Cordyceps javanica</name>
    <dbReference type="NCBI Taxonomy" id="43265"/>
    <lineage>
        <taxon>Eukaryota</taxon>
        <taxon>Fungi</taxon>
        <taxon>Dikarya</taxon>
        <taxon>Ascomycota</taxon>
        <taxon>Pezizomycotina</taxon>
        <taxon>Sordariomycetes</taxon>
        <taxon>Hypocreomycetidae</taxon>
        <taxon>Hypocreales</taxon>
        <taxon>Cordycipitaceae</taxon>
        <taxon>Cordyceps</taxon>
    </lineage>
</organism>
<dbReference type="Pfam" id="PF14832">
    <property type="entry name" value="Tautomerase_3"/>
    <property type="match status" value="1"/>
</dbReference>
<dbReference type="InterPro" id="IPR014347">
    <property type="entry name" value="Tautomerase/MIF_sf"/>
</dbReference>
<evidence type="ECO:0000313" key="3">
    <source>
        <dbReference type="Proteomes" id="UP000315783"/>
    </source>
</evidence>
<name>A0A545VKI4_9HYPO</name>
<comment type="caution">
    <text evidence="2">The sequence shown here is derived from an EMBL/GenBank/DDBJ whole genome shotgun (WGS) entry which is preliminary data.</text>
</comment>
<dbReference type="EMBL" id="SPUK01000024">
    <property type="protein sequence ID" value="TQV90704.1"/>
    <property type="molecule type" value="Genomic_DNA"/>
</dbReference>
<keyword evidence="3" id="KW-1185">Reference proteome</keyword>
<dbReference type="Gene3D" id="3.30.429.10">
    <property type="entry name" value="Macrophage Migration Inhibitory Factor"/>
    <property type="match status" value="1"/>
</dbReference>